<feature type="domain" description="PurM-like C-terminal" evidence="3">
    <location>
        <begin position="162"/>
        <end position="322"/>
    </location>
</feature>
<dbReference type="PANTHER" id="PTHR30303">
    <property type="entry name" value="HYDROGENASE ISOENZYMES FORMATION PROTEIN HYPE"/>
    <property type="match status" value="1"/>
</dbReference>
<dbReference type="Gene3D" id="3.30.1330.10">
    <property type="entry name" value="PurM-like, N-terminal domain"/>
    <property type="match status" value="1"/>
</dbReference>
<proteinExistence type="inferred from homology"/>
<dbReference type="Pfam" id="PF00586">
    <property type="entry name" value="AIRS"/>
    <property type="match status" value="1"/>
</dbReference>
<dbReference type="InterPro" id="IPR036676">
    <property type="entry name" value="PurM-like_C_sf"/>
</dbReference>
<dbReference type="RefSeq" id="WP_189628237.1">
    <property type="nucleotide sequence ID" value="NZ_BNAG01000001.1"/>
</dbReference>
<organism evidence="4 5">
    <name type="scientific">Roseivirga thermotolerans</name>
    <dbReference type="NCBI Taxonomy" id="1758176"/>
    <lineage>
        <taxon>Bacteria</taxon>
        <taxon>Pseudomonadati</taxon>
        <taxon>Bacteroidota</taxon>
        <taxon>Cytophagia</taxon>
        <taxon>Cytophagales</taxon>
        <taxon>Roseivirgaceae</taxon>
        <taxon>Roseivirga</taxon>
    </lineage>
</organism>
<dbReference type="InterPro" id="IPR010918">
    <property type="entry name" value="PurM-like_C_dom"/>
</dbReference>
<dbReference type="Pfam" id="PF02769">
    <property type="entry name" value="AIRS_C"/>
    <property type="match status" value="1"/>
</dbReference>
<evidence type="ECO:0000313" key="4">
    <source>
        <dbReference type="EMBL" id="GHE50856.1"/>
    </source>
</evidence>
<dbReference type="PIRSF" id="PIRSF005644">
    <property type="entry name" value="Hdrgns_mtr_HypE"/>
    <property type="match status" value="1"/>
</dbReference>
<dbReference type="SUPFAM" id="SSF56042">
    <property type="entry name" value="PurM C-terminal domain-like"/>
    <property type="match status" value="1"/>
</dbReference>
<dbReference type="InterPro" id="IPR016188">
    <property type="entry name" value="PurM-like_N"/>
</dbReference>
<evidence type="ECO:0000259" key="3">
    <source>
        <dbReference type="Pfam" id="PF02769"/>
    </source>
</evidence>
<sequence length="355" mass="37540">MAAFVDESGKVDEQVFKSELFPYTGAASQRVIQGPQFGVDTAIIDLGNGLAMATSSDPLSWIPSMGAKASAWLSVHLLANDMSTTSHAPQFAQFVLNLPTAMGLSAFQDYWRHIHELCEQMGVAITGGHTGQIEGQNSTIAGGGTMFLTAPRDQILSSNGAQPGDSIILTKSMALSSTAILAMAFPESVSRHCGTEVQQQAESNFWNLSVLKEARLAAQTLGIHKGLHAMHDVTEGGVLGAMAEMAGASKCGVDLLGEALPLKPEVDAVARLFEIDPRLSIGAGAMALAVKSGCEAQLIKALEQEGIPSAVVGKFTPQQGVYRITEADGRQSEFSIEGKDPYWGAFFKALKAGWK</sequence>
<comment type="similarity">
    <text evidence="1">Belongs to the HypE family.</text>
</comment>
<feature type="domain" description="PurM-like N-terminal" evidence="2">
    <location>
        <begin position="39"/>
        <end position="142"/>
    </location>
</feature>
<name>A0ABQ3HZJ4_9BACT</name>
<reference evidence="5" key="1">
    <citation type="journal article" date="2019" name="Int. J. Syst. Evol. Microbiol.">
        <title>The Global Catalogue of Microorganisms (GCM) 10K type strain sequencing project: providing services to taxonomists for standard genome sequencing and annotation.</title>
        <authorList>
            <consortium name="The Broad Institute Genomics Platform"/>
            <consortium name="The Broad Institute Genome Sequencing Center for Infectious Disease"/>
            <person name="Wu L."/>
            <person name="Ma J."/>
        </authorList>
    </citation>
    <scope>NUCLEOTIDE SEQUENCE [LARGE SCALE GENOMIC DNA]</scope>
    <source>
        <strain evidence="5">CGMCC 1.15111</strain>
    </source>
</reference>
<accession>A0ABQ3HZJ4</accession>
<keyword evidence="5" id="KW-1185">Reference proteome</keyword>
<dbReference type="Proteomes" id="UP000658258">
    <property type="component" value="Unassembled WGS sequence"/>
</dbReference>
<protein>
    <submittedName>
        <fullName evidence="4">AIR synthase</fullName>
    </submittedName>
</protein>
<dbReference type="InterPro" id="IPR036921">
    <property type="entry name" value="PurM-like_N_sf"/>
</dbReference>
<evidence type="ECO:0000256" key="1">
    <source>
        <dbReference type="ARBA" id="ARBA00006243"/>
    </source>
</evidence>
<comment type="caution">
    <text evidence="4">The sequence shown here is derived from an EMBL/GenBank/DDBJ whole genome shotgun (WGS) entry which is preliminary data.</text>
</comment>
<dbReference type="EMBL" id="BNAG01000001">
    <property type="protein sequence ID" value="GHE50856.1"/>
    <property type="molecule type" value="Genomic_DNA"/>
</dbReference>
<evidence type="ECO:0000313" key="5">
    <source>
        <dbReference type="Proteomes" id="UP000658258"/>
    </source>
</evidence>
<dbReference type="Gene3D" id="3.90.650.10">
    <property type="entry name" value="PurM-like C-terminal domain"/>
    <property type="match status" value="1"/>
</dbReference>
<dbReference type="SUPFAM" id="SSF55326">
    <property type="entry name" value="PurM N-terminal domain-like"/>
    <property type="match status" value="1"/>
</dbReference>
<dbReference type="PANTHER" id="PTHR30303:SF4">
    <property type="entry name" value="HYDROGENASE EXPRESSION_FORMATION PROTEIN HYPE"/>
    <property type="match status" value="1"/>
</dbReference>
<gene>
    <name evidence="4" type="ORF">GCM10011340_01070</name>
</gene>
<dbReference type="InterPro" id="IPR011854">
    <property type="entry name" value="HypE"/>
</dbReference>
<evidence type="ECO:0000259" key="2">
    <source>
        <dbReference type="Pfam" id="PF00586"/>
    </source>
</evidence>